<accession>A0A511MCZ8</accession>
<proteinExistence type="predicted"/>
<dbReference type="EMBL" id="BJXA01000016">
    <property type="protein sequence ID" value="GEM38530.1"/>
    <property type="molecule type" value="Genomic_DNA"/>
</dbReference>
<dbReference type="OrthoDB" id="4571903at2"/>
<evidence type="ECO:0000313" key="1">
    <source>
        <dbReference type="EMBL" id="GEM38530.1"/>
    </source>
</evidence>
<keyword evidence="2" id="KW-1185">Reference proteome</keyword>
<dbReference type="AlphaFoldDB" id="A0A511MCZ8"/>
<name>A0A511MCZ8_9NOCA</name>
<gene>
    <name evidence="1" type="ORF">NN4_30490</name>
</gene>
<protein>
    <submittedName>
        <fullName evidence="1">Uncharacterized protein</fullName>
    </submittedName>
</protein>
<reference evidence="1 2" key="1">
    <citation type="submission" date="2019-07" db="EMBL/GenBank/DDBJ databases">
        <title>Whole genome shotgun sequence of Nocardia ninae NBRC 108245.</title>
        <authorList>
            <person name="Hosoyama A."/>
            <person name="Uohara A."/>
            <person name="Ohji S."/>
            <person name="Ichikawa N."/>
        </authorList>
    </citation>
    <scope>NUCLEOTIDE SEQUENCE [LARGE SCALE GENOMIC DNA]</scope>
    <source>
        <strain evidence="1 2">NBRC 108245</strain>
    </source>
</reference>
<sequence length="120" mass="13015">MNSLQKREQSTVTFHPLEYVRDQYADALQLLAAHGYDACITDTGGGCLAIEVGPIANSQLLITDPEGPLCDMRKDQTGWAIGFYGEDNGLILYVITDKKTAKSLLELLAAAIRTAQLAVD</sequence>
<organism evidence="1 2">
    <name type="scientific">Nocardia ninae NBRC 108245</name>
    <dbReference type="NCBI Taxonomy" id="1210091"/>
    <lineage>
        <taxon>Bacteria</taxon>
        <taxon>Bacillati</taxon>
        <taxon>Actinomycetota</taxon>
        <taxon>Actinomycetes</taxon>
        <taxon>Mycobacteriales</taxon>
        <taxon>Nocardiaceae</taxon>
        <taxon>Nocardia</taxon>
    </lineage>
</organism>
<evidence type="ECO:0000313" key="2">
    <source>
        <dbReference type="Proteomes" id="UP000321424"/>
    </source>
</evidence>
<comment type="caution">
    <text evidence="1">The sequence shown here is derived from an EMBL/GenBank/DDBJ whole genome shotgun (WGS) entry which is preliminary data.</text>
</comment>
<dbReference type="RefSeq" id="WP_147130870.1">
    <property type="nucleotide sequence ID" value="NZ_BJXA01000016.1"/>
</dbReference>
<dbReference type="Proteomes" id="UP000321424">
    <property type="component" value="Unassembled WGS sequence"/>
</dbReference>